<evidence type="ECO:0000256" key="6">
    <source>
        <dbReference type="PROSITE-ProRule" id="PRU00175"/>
    </source>
</evidence>
<dbReference type="GO" id="GO:0008270">
    <property type="term" value="F:zinc ion binding"/>
    <property type="evidence" value="ECO:0007669"/>
    <property type="project" value="UniProtKB-KW"/>
</dbReference>
<evidence type="ECO:0000256" key="3">
    <source>
        <dbReference type="ARBA" id="ARBA00022723"/>
    </source>
</evidence>
<evidence type="ECO:0000256" key="1">
    <source>
        <dbReference type="ARBA" id="ARBA00000900"/>
    </source>
</evidence>
<dbReference type="PROSITE" id="PS50089">
    <property type="entry name" value="ZF_RING_2"/>
    <property type="match status" value="1"/>
</dbReference>
<keyword evidence="9" id="KW-1185">Reference proteome</keyword>
<evidence type="ECO:0000256" key="4">
    <source>
        <dbReference type="ARBA" id="ARBA00022771"/>
    </source>
</evidence>
<reference evidence="9" key="1">
    <citation type="submission" date="2013-09" db="EMBL/GenBank/DDBJ databases">
        <title>Corchorus olitorius genome sequencing.</title>
        <authorList>
            <person name="Alam M."/>
            <person name="Haque M.S."/>
            <person name="Islam M.S."/>
            <person name="Emdad E.M."/>
            <person name="Islam M.M."/>
            <person name="Ahmed B."/>
            <person name="Halim A."/>
            <person name="Hossen Q.M.M."/>
            <person name="Hossain M.Z."/>
            <person name="Ahmed R."/>
            <person name="Khan M.M."/>
            <person name="Islam R."/>
            <person name="Rashid M.M."/>
            <person name="Khan S.A."/>
            <person name="Rahman M.S."/>
            <person name="Alam M."/>
            <person name="Yahiya A.S."/>
            <person name="Khan M.S."/>
            <person name="Azam M.S."/>
            <person name="Haque T."/>
            <person name="Lashkar M.Z.H."/>
            <person name="Akhand A.I."/>
            <person name="Morshed G."/>
            <person name="Roy S."/>
            <person name="Uddin K.S."/>
            <person name="Rabeya T."/>
            <person name="Hossain A.S."/>
            <person name="Chowdhury A."/>
            <person name="Snigdha A.R."/>
            <person name="Mortoza M.S."/>
            <person name="Matin S.A."/>
            <person name="Hoque S.M.E."/>
            <person name="Islam M.K."/>
            <person name="Roy D.K."/>
            <person name="Haider R."/>
            <person name="Moosa M.M."/>
            <person name="Elias S.M."/>
            <person name="Hasan A.M."/>
            <person name="Jahan S."/>
            <person name="Shafiuddin M."/>
            <person name="Mahmood N."/>
            <person name="Shommy N.S."/>
        </authorList>
    </citation>
    <scope>NUCLEOTIDE SEQUENCE [LARGE SCALE GENOMIC DNA]</scope>
    <source>
        <strain evidence="9">cv. O-4</strain>
    </source>
</reference>
<evidence type="ECO:0000313" key="9">
    <source>
        <dbReference type="Proteomes" id="UP000187203"/>
    </source>
</evidence>
<dbReference type="GO" id="GO:0016567">
    <property type="term" value="P:protein ubiquitination"/>
    <property type="evidence" value="ECO:0007669"/>
    <property type="project" value="TreeGrafter"/>
</dbReference>
<evidence type="ECO:0000259" key="7">
    <source>
        <dbReference type="PROSITE" id="PS50089"/>
    </source>
</evidence>
<comment type="catalytic activity">
    <reaction evidence="1">
        <text>S-ubiquitinyl-[E2 ubiquitin-conjugating enzyme]-L-cysteine + [acceptor protein]-L-lysine = [E2 ubiquitin-conjugating enzyme]-L-cysteine + N(6)-ubiquitinyl-[acceptor protein]-L-lysine.</text>
        <dbReference type="EC" id="2.3.2.27"/>
    </reaction>
</comment>
<dbReference type="STRING" id="93759.A0A1R3IIQ7"/>
<dbReference type="Pfam" id="PF13639">
    <property type="entry name" value="zf-RING_2"/>
    <property type="match status" value="1"/>
</dbReference>
<feature type="domain" description="RING-type" evidence="7">
    <location>
        <begin position="225"/>
        <end position="266"/>
    </location>
</feature>
<dbReference type="Gene3D" id="3.30.40.10">
    <property type="entry name" value="Zinc/RING finger domain, C3HC4 (zinc finger)"/>
    <property type="match status" value="1"/>
</dbReference>
<dbReference type="SMART" id="SM00184">
    <property type="entry name" value="RING"/>
    <property type="match status" value="1"/>
</dbReference>
<dbReference type="PANTHER" id="PTHR15710">
    <property type="entry name" value="E3 UBIQUITIN-PROTEIN LIGASE PRAJA"/>
    <property type="match status" value="1"/>
</dbReference>
<evidence type="ECO:0000256" key="5">
    <source>
        <dbReference type="ARBA" id="ARBA00022833"/>
    </source>
</evidence>
<evidence type="ECO:0000256" key="2">
    <source>
        <dbReference type="ARBA" id="ARBA00012483"/>
    </source>
</evidence>
<dbReference type="GO" id="GO:0005737">
    <property type="term" value="C:cytoplasm"/>
    <property type="evidence" value="ECO:0007669"/>
    <property type="project" value="TreeGrafter"/>
</dbReference>
<gene>
    <name evidence="8" type="ORF">COLO4_22964</name>
</gene>
<dbReference type="SUPFAM" id="SSF57850">
    <property type="entry name" value="RING/U-box"/>
    <property type="match status" value="1"/>
</dbReference>
<dbReference type="InterPro" id="IPR013083">
    <property type="entry name" value="Znf_RING/FYVE/PHD"/>
</dbReference>
<protein>
    <recommendedName>
        <fullName evidence="2">RING-type E3 ubiquitin transferase</fullName>
        <ecNumber evidence="2">2.3.2.27</ecNumber>
    </recommendedName>
</protein>
<accession>A0A1R3IIQ7</accession>
<organism evidence="8 9">
    <name type="scientific">Corchorus olitorius</name>
    <dbReference type="NCBI Taxonomy" id="93759"/>
    <lineage>
        <taxon>Eukaryota</taxon>
        <taxon>Viridiplantae</taxon>
        <taxon>Streptophyta</taxon>
        <taxon>Embryophyta</taxon>
        <taxon>Tracheophyta</taxon>
        <taxon>Spermatophyta</taxon>
        <taxon>Magnoliopsida</taxon>
        <taxon>eudicotyledons</taxon>
        <taxon>Gunneridae</taxon>
        <taxon>Pentapetalae</taxon>
        <taxon>rosids</taxon>
        <taxon>malvids</taxon>
        <taxon>Malvales</taxon>
        <taxon>Malvaceae</taxon>
        <taxon>Grewioideae</taxon>
        <taxon>Apeibeae</taxon>
        <taxon>Corchorus</taxon>
    </lineage>
</organism>
<dbReference type="InterPro" id="IPR001841">
    <property type="entry name" value="Znf_RING"/>
</dbReference>
<evidence type="ECO:0000313" key="8">
    <source>
        <dbReference type="EMBL" id="OMO82478.1"/>
    </source>
</evidence>
<dbReference type="EC" id="2.3.2.27" evidence="2"/>
<dbReference type="CDD" id="cd16454">
    <property type="entry name" value="RING-H2_PA-TM-RING"/>
    <property type="match status" value="1"/>
</dbReference>
<name>A0A1R3IIQ7_9ROSI</name>
<dbReference type="PANTHER" id="PTHR15710:SF59">
    <property type="entry name" value="E3 UBIQUITIN-PROTEIN LIGASE SDIR1-LIKE"/>
    <property type="match status" value="1"/>
</dbReference>
<dbReference type="Proteomes" id="UP000187203">
    <property type="component" value="Unassembled WGS sequence"/>
</dbReference>
<proteinExistence type="predicted"/>
<keyword evidence="5" id="KW-0862">Zinc</keyword>
<sequence length="274" mass="32023">MASIFLFPHKLTFQNHRVYAPRIPRPRRHYRVPCQIQLVEVTISLNLQCRRHYCSSNTSVALFPEHDQVTLRFDREILIDHDLAYETLGGMLSQLKFRVDINSVRPVIDEIIEIGLDVGYLNRKLRVIPIEAKIYGTFVEHVNLWELFLRGALSERDFLRIQEEILVRRALAESARESNYGMIPAEKSSVKKMLKRVRVETEEGEAEEKEEGEGESKKRRVDKSCVICMEDFKEGYKACQMPCFHAFHGSCIKKWLDQSHYCPVCRFEMPTSKT</sequence>
<keyword evidence="4 6" id="KW-0863">Zinc-finger</keyword>
<dbReference type="GO" id="GO:0061630">
    <property type="term" value="F:ubiquitin protein ligase activity"/>
    <property type="evidence" value="ECO:0007669"/>
    <property type="project" value="UniProtKB-EC"/>
</dbReference>
<dbReference type="AlphaFoldDB" id="A0A1R3IIQ7"/>
<keyword evidence="3" id="KW-0479">Metal-binding</keyword>
<dbReference type="OrthoDB" id="4348522at2759"/>
<comment type="caution">
    <text evidence="8">The sequence shown here is derived from an EMBL/GenBank/DDBJ whole genome shotgun (WGS) entry which is preliminary data.</text>
</comment>
<dbReference type="EMBL" id="AWUE01018135">
    <property type="protein sequence ID" value="OMO82478.1"/>
    <property type="molecule type" value="Genomic_DNA"/>
</dbReference>